<gene>
    <name evidence="3" type="ORF">MNBD_BACTEROID07-1108</name>
</gene>
<keyword evidence="2" id="KW-0479">Metal-binding</keyword>
<accession>A0A3B0V5Q9</accession>
<dbReference type="PANTHER" id="PTHR13799:SF14">
    <property type="entry name" value="GTP CYCLOHYDROLASE 1 TYPE 2 HOMOLOG"/>
    <property type="match status" value="1"/>
</dbReference>
<reference evidence="3" key="1">
    <citation type="submission" date="2018-06" db="EMBL/GenBank/DDBJ databases">
        <authorList>
            <person name="Zhirakovskaya E."/>
        </authorList>
    </citation>
    <scope>NUCLEOTIDE SEQUENCE</scope>
</reference>
<proteinExistence type="inferred from homology"/>
<dbReference type="InterPro" id="IPR036069">
    <property type="entry name" value="DUF34/NIF3_sf"/>
</dbReference>
<evidence type="ECO:0000256" key="1">
    <source>
        <dbReference type="ARBA" id="ARBA00006964"/>
    </source>
</evidence>
<dbReference type="GO" id="GO:0005737">
    <property type="term" value="C:cytoplasm"/>
    <property type="evidence" value="ECO:0007669"/>
    <property type="project" value="TreeGrafter"/>
</dbReference>
<evidence type="ECO:0000313" key="3">
    <source>
        <dbReference type="EMBL" id="VAW27374.1"/>
    </source>
</evidence>
<evidence type="ECO:0000256" key="2">
    <source>
        <dbReference type="ARBA" id="ARBA00022723"/>
    </source>
</evidence>
<dbReference type="Pfam" id="PF01784">
    <property type="entry name" value="DUF34_NIF3"/>
    <property type="match status" value="1"/>
</dbReference>
<sequence length="115" mass="13217">MPAHEFLLEIKKKLDAQQLRHGPLVEQKVKKVAFCGGSGSFLMRKAFTSGADAFISSDFKYHDFFLYQNQMLLVDAGHYETEQFTKDLLFDLLTKKFPNFALQISNYNTNPVSFL</sequence>
<dbReference type="GO" id="GO:0046872">
    <property type="term" value="F:metal ion binding"/>
    <property type="evidence" value="ECO:0007669"/>
    <property type="project" value="UniProtKB-KW"/>
</dbReference>
<dbReference type="GO" id="GO:0016787">
    <property type="term" value="F:hydrolase activity"/>
    <property type="evidence" value="ECO:0007669"/>
    <property type="project" value="UniProtKB-KW"/>
</dbReference>
<dbReference type="Gene3D" id="3.40.1390.30">
    <property type="entry name" value="NIF3 (NGG1p interacting factor 3)-like"/>
    <property type="match status" value="1"/>
</dbReference>
<dbReference type="EMBL" id="UOET01000099">
    <property type="protein sequence ID" value="VAW27374.1"/>
    <property type="molecule type" value="Genomic_DNA"/>
</dbReference>
<keyword evidence="3" id="KW-0378">Hydrolase</keyword>
<dbReference type="PANTHER" id="PTHR13799">
    <property type="entry name" value="NGG1 INTERACTING FACTOR 3"/>
    <property type="match status" value="1"/>
</dbReference>
<name>A0A3B0V5Q9_9ZZZZ</name>
<organism evidence="3">
    <name type="scientific">hydrothermal vent metagenome</name>
    <dbReference type="NCBI Taxonomy" id="652676"/>
    <lineage>
        <taxon>unclassified sequences</taxon>
        <taxon>metagenomes</taxon>
        <taxon>ecological metagenomes</taxon>
    </lineage>
</organism>
<dbReference type="AlphaFoldDB" id="A0A3B0V5Q9"/>
<dbReference type="SUPFAM" id="SSF102705">
    <property type="entry name" value="NIF3 (NGG1p interacting factor 3)-like"/>
    <property type="match status" value="1"/>
</dbReference>
<dbReference type="InterPro" id="IPR002678">
    <property type="entry name" value="DUF34/NIF3"/>
</dbReference>
<protein>
    <submittedName>
        <fullName evidence="3">GTP cyclohydrolase 1 type 2 homolog YbgI</fullName>
    </submittedName>
</protein>
<comment type="similarity">
    <text evidence="1">Belongs to the GTP cyclohydrolase I type 2/NIF3 family.</text>
</comment>